<dbReference type="Proteomes" id="UP000250784">
    <property type="component" value="Segment"/>
</dbReference>
<reference evidence="1 2" key="1">
    <citation type="submission" date="2018-03" db="EMBL/GenBank/DDBJ databases">
        <title>Diverse roseophage infecting Ruegeria pomeroyi DSS-3.</title>
        <authorList>
            <person name="Zhan Y."/>
            <person name="Chen F."/>
            <person name="Wommack E."/>
            <person name="Nasko D."/>
        </authorList>
    </citation>
    <scope>NUCLEOTIDE SEQUENCE [LARGE SCALE GENOMIC DNA]</scope>
</reference>
<evidence type="ECO:0000313" key="2">
    <source>
        <dbReference type="Proteomes" id="UP000250784"/>
    </source>
</evidence>
<gene>
    <name evidence="1" type="ORF">vBRpoPV13_13</name>
</gene>
<dbReference type="EMBL" id="MH015256">
    <property type="protein sequence ID" value="AWY09370.1"/>
    <property type="molecule type" value="Genomic_DNA"/>
</dbReference>
<evidence type="ECO:0000313" key="1">
    <source>
        <dbReference type="EMBL" id="AWY09370.1"/>
    </source>
</evidence>
<protein>
    <submittedName>
        <fullName evidence="1">Uncharacterized protein</fullName>
    </submittedName>
</protein>
<keyword evidence="2" id="KW-1185">Reference proteome</keyword>
<organism evidence="1 2">
    <name type="scientific">Ruegeria phage vB_RpoP-V13</name>
    <dbReference type="NCBI Taxonomy" id="2218612"/>
    <lineage>
        <taxon>Viruses</taxon>
        <taxon>Duplodnaviria</taxon>
        <taxon>Heunggongvirae</taxon>
        <taxon>Uroviricota</taxon>
        <taxon>Caudoviricetes</taxon>
        <taxon>Schitoviridae</taxon>
        <taxon>Rhodovirinae</taxon>
        <taxon>Pomeroyivirus</taxon>
        <taxon>Pomeroyivirus V13</taxon>
    </lineage>
</organism>
<sequence>MKDAMLYGTSMIEIDSLTATQVMMEEKEARYRAAYGGRGHGKTITGRWQQQQLSATTKNYQQKLMAAIQNSGHRPDLRRDGTVEPSIDPFLYPNKVVKEMEEAPTNTISDRHYLCLTVTEYQDFAECIQKGCYLNKEGSHCKVKNAKTKKLKNLVYKFKKSPYLHKSLIWKAQMHVIKAELERRKQWATGN</sequence>
<name>A0A2Z4QGG7_9CAUD</name>
<proteinExistence type="predicted"/>
<accession>A0A2Z4QGG7</accession>